<evidence type="ECO:0000256" key="4">
    <source>
        <dbReference type="ARBA" id="ARBA00022741"/>
    </source>
</evidence>
<evidence type="ECO:0000256" key="8">
    <source>
        <dbReference type="ARBA" id="ARBA00023146"/>
    </source>
</evidence>
<keyword evidence="3 9" id="KW-0479">Metal-binding</keyword>
<dbReference type="PANTHER" id="PTHR10890">
    <property type="entry name" value="CYSTEINYL-TRNA SYNTHETASE"/>
    <property type="match status" value="1"/>
</dbReference>
<feature type="binding site" evidence="9">
    <location>
        <position position="233"/>
    </location>
    <ligand>
        <name>Zn(2+)</name>
        <dbReference type="ChEBI" id="CHEBI:29105"/>
    </ligand>
</feature>
<keyword evidence="8 9" id="KW-0030">Aminoacyl-tRNA synthetase</keyword>
<feature type="domain" description="tRNA synthetases class I catalytic" evidence="10">
    <location>
        <begin position="15"/>
        <end position="336"/>
    </location>
</feature>
<evidence type="ECO:0000259" key="10">
    <source>
        <dbReference type="Pfam" id="PF01406"/>
    </source>
</evidence>
<dbReference type="NCBIfam" id="TIGR00435">
    <property type="entry name" value="cysS"/>
    <property type="match status" value="1"/>
</dbReference>
<dbReference type="GO" id="GO:0004817">
    <property type="term" value="F:cysteine-tRNA ligase activity"/>
    <property type="evidence" value="ECO:0007669"/>
    <property type="project" value="UniProtKB-UniRule"/>
</dbReference>
<dbReference type="InterPro" id="IPR024909">
    <property type="entry name" value="Cys-tRNA/MSH_ligase"/>
</dbReference>
<dbReference type="GO" id="GO:0008270">
    <property type="term" value="F:zinc ion binding"/>
    <property type="evidence" value="ECO:0007669"/>
    <property type="project" value="UniProtKB-UniRule"/>
</dbReference>
<evidence type="ECO:0000313" key="12">
    <source>
        <dbReference type="Proteomes" id="UP000177376"/>
    </source>
</evidence>
<dbReference type="Gene3D" id="3.40.50.620">
    <property type="entry name" value="HUPs"/>
    <property type="match status" value="1"/>
</dbReference>
<organism evidence="11 12">
    <name type="scientific">Candidatus Buchananbacteria bacterium RIFCSPLOWO2_01_FULL_39_33</name>
    <dbReference type="NCBI Taxonomy" id="1797543"/>
    <lineage>
        <taxon>Bacteria</taxon>
        <taxon>Candidatus Buchananiibacteriota</taxon>
    </lineage>
</organism>
<keyword evidence="2 9" id="KW-0436">Ligase</keyword>
<evidence type="ECO:0000256" key="1">
    <source>
        <dbReference type="ARBA" id="ARBA00011245"/>
    </source>
</evidence>
<keyword evidence="4 9" id="KW-0547">Nucleotide-binding</keyword>
<dbReference type="EMBL" id="MHIM01000034">
    <property type="protein sequence ID" value="OGY51553.1"/>
    <property type="molecule type" value="Genomic_DNA"/>
</dbReference>
<dbReference type="Pfam" id="PF01406">
    <property type="entry name" value="tRNA-synt_1e"/>
    <property type="match status" value="1"/>
</dbReference>
<reference evidence="11 12" key="1">
    <citation type="journal article" date="2016" name="Nat. Commun.">
        <title>Thousands of microbial genomes shed light on interconnected biogeochemical processes in an aquifer system.</title>
        <authorList>
            <person name="Anantharaman K."/>
            <person name="Brown C.T."/>
            <person name="Hug L.A."/>
            <person name="Sharon I."/>
            <person name="Castelle C.J."/>
            <person name="Probst A.J."/>
            <person name="Thomas B.C."/>
            <person name="Singh A."/>
            <person name="Wilkins M.J."/>
            <person name="Karaoz U."/>
            <person name="Brodie E.L."/>
            <person name="Williams K.H."/>
            <person name="Hubbard S.S."/>
            <person name="Banfield J.F."/>
        </authorList>
    </citation>
    <scope>NUCLEOTIDE SEQUENCE [LARGE SCALE GENOMIC DNA]</scope>
</reference>
<feature type="binding site" evidence="9">
    <location>
        <position position="28"/>
    </location>
    <ligand>
        <name>Zn(2+)</name>
        <dbReference type="ChEBI" id="CHEBI:29105"/>
    </ligand>
</feature>
<dbReference type="SUPFAM" id="SSF47323">
    <property type="entry name" value="Anticodon-binding domain of a subclass of class I aminoacyl-tRNA synthetases"/>
    <property type="match status" value="1"/>
</dbReference>
<feature type="binding site" evidence="9">
    <location>
        <position position="293"/>
    </location>
    <ligand>
        <name>ATP</name>
        <dbReference type="ChEBI" id="CHEBI:30616"/>
    </ligand>
</feature>
<sequence>MLEIYNTLTKKKEEFKPIKNKSVSFYQCGPTVYWVQHLGNMRAMVLADLIYRSLAYLGYEVKLARNYTDVGHLTSDADSGKDKMEITAKKEKLTPEAIAKKYIKIFKSDVKDLNCLKPKYQPRATVYIKPMAKMMQTLLDKGFAYATDLAIYFDISKAKDYTKLSGQDLSKNISEAGQGEVSDNGKKNPTDFAVWFFKAGVHQNALQTWNIKFKLPTGEVINQAGFPGWHLECSAMNQALFGPTIDIHMGGIEHVPVHHTNEIAQSEAASGVKFVNYWLHNEHLTVDGAKMSKSGGTAYSLTDLKAKGFEPLVLRYFFLQAHYRSQQNFTFKALEGSRVALNNLRNQILSLRAKIPTLRSGQAPQSHGKINEEFKNKFISAIADDFNISQSLALVWGVLKSDLTDQEKLVTILDFDKVLGLGLSKIKAEKIPKEIKKLAEERVIGRQNKDWQKSDKLRDKINNLGYLIEDTSCGYIIKKK</sequence>
<comment type="caution">
    <text evidence="11">The sequence shown here is derived from an EMBL/GenBank/DDBJ whole genome shotgun (WGS) entry which is preliminary data.</text>
</comment>
<dbReference type="CDD" id="cd00672">
    <property type="entry name" value="CysRS_core"/>
    <property type="match status" value="1"/>
</dbReference>
<proteinExistence type="inferred from homology"/>
<keyword evidence="6 9" id="KW-0067">ATP-binding</keyword>
<dbReference type="HAMAP" id="MF_00041">
    <property type="entry name" value="Cys_tRNA_synth"/>
    <property type="match status" value="1"/>
</dbReference>
<keyword evidence="5 9" id="KW-0862">Zinc</keyword>
<keyword evidence="9" id="KW-0963">Cytoplasm</keyword>
<dbReference type="InterPro" id="IPR032678">
    <property type="entry name" value="tRNA-synt_1_cat_dom"/>
</dbReference>
<dbReference type="Proteomes" id="UP000177376">
    <property type="component" value="Unassembled WGS sequence"/>
</dbReference>
<dbReference type="PRINTS" id="PR00983">
    <property type="entry name" value="TRNASYNTHCYS"/>
</dbReference>
<comment type="cofactor">
    <cofactor evidence="9">
        <name>Zn(2+)</name>
        <dbReference type="ChEBI" id="CHEBI:29105"/>
    </cofactor>
    <text evidence="9">Binds 1 zinc ion per subunit.</text>
</comment>
<dbReference type="InterPro" id="IPR009080">
    <property type="entry name" value="tRNAsynth_Ia_anticodon-bd"/>
</dbReference>
<evidence type="ECO:0000256" key="2">
    <source>
        <dbReference type="ARBA" id="ARBA00022598"/>
    </source>
</evidence>
<gene>
    <name evidence="9" type="primary">cysS</name>
    <name evidence="11" type="ORF">A3A02_01960</name>
</gene>
<dbReference type="SUPFAM" id="SSF52374">
    <property type="entry name" value="Nucleotidylyl transferase"/>
    <property type="match status" value="1"/>
</dbReference>
<comment type="subcellular location">
    <subcellularLocation>
        <location evidence="9">Cytoplasm</location>
    </subcellularLocation>
</comment>
<name>A0A1G1YGR8_9BACT</name>
<feature type="binding site" evidence="9">
    <location>
        <position position="258"/>
    </location>
    <ligand>
        <name>Zn(2+)</name>
        <dbReference type="ChEBI" id="CHEBI:29105"/>
    </ligand>
</feature>
<dbReference type="InterPro" id="IPR015803">
    <property type="entry name" value="Cys-tRNA-ligase"/>
</dbReference>
<evidence type="ECO:0000256" key="5">
    <source>
        <dbReference type="ARBA" id="ARBA00022833"/>
    </source>
</evidence>
<feature type="short sequence motif" description="'KMSKS' region" evidence="9">
    <location>
        <begin position="290"/>
        <end position="294"/>
    </location>
</feature>
<feature type="short sequence motif" description="'HIGH' region" evidence="9">
    <location>
        <begin position="30"/>
        <end position="40"/>
    </location>
</feature>
<dbReference type="Gene3D" id="1.20.120.1910">
    <property type="entry name" value="Cysteine-tRNA ligase, C-terminal anti-codon recognition domain"/>
    <property type="match status" value="1"/>
</dbReference>
<dbReference type="GO" id="GO:0005829">
    <property type="term" value="C:cytosol"/>
    <property type="evidence" value="ECO:0007669"/>
    <property type="project" value="TreeGrafter"/>
</dbReference>
<evidence type="ECO:0000256" key="3">
    <source>
        <dbReference type="ARBA" id="ARBA00022723"/>
    </source>
</evidence>
<accession>A0A1G1YGR8</accession>
<dbReference type="InterPro" id="IPR014729">
    <property type="entry name" value="Rossmann-like_a/b/a_fold"/>
</dbReference>
<evidence type="ECO:0000256" key="7">
    <source>
        <dbReference type="ARBA" id="ARBA00022917"/>
    </source>
</evidence>
<comment type="similarity">
    <text evidence="9">Belongs to the class-I aminoacyl-tRNA synthetase family.</text>
</comment>
<dbReference type="PANTHER" id="PTHR10890:SF3">
    <property type="entry name" value="CYSTEINE--TRNA LIGASE, CYTOPLASMIC"/>
    <property type="match status" value="1"/>
</dbReference>
<feature type="binding site" evidence="9">
    <location>
        <position position="262"/>
    </location>
    <ligand>
        <name>Zn(2+)</name>
        <dbReference type="ChEBI" id="CHEBI:29105"/>
    </ligand>
</feature>
<dbReference type="GO" id="GO:0006423">
    <property type="term" value="P:cysteinyl-tRNA aminoacylation"/>
    <property type="evidence" value="ECO:0007669"/>
    <property type="project" value="UniProtKB-UniRule"/>
</dbReference>
<evidence type="ECO:0000256" key="6">
    <source>
        <dbReference type="ARBA" id="ARBA00022840"/>
    </source>
</evidence>
<evidence type="ECO:0000256" key="9">
    <source>
        <dbReference type="HAMAP-Rule" id="MF_00041"/>
    </source>
</evidence>
<comment type="subunit">
    <text evidence="1 9">Monomer.</text>
</comment>
<comment type="catalytic activity">
    <reaction evidence="9">
        <text>tRNA(Cys) + L-cysteine + ATP = L-cysteinyl-tRNA(Cys) + AMP + diphosphate</text>
        <dbReference type="Rhea" id="RHEA:17773"/>
        <dbReference type="Rhea" id="RHEA-COMP:9661"/>
        <dbReference type="Rhea" id="RHEA-COMP:9679"/>
        <dbReference type="ChEBI" id="CHEBI:30616"/>
        <dbReference type="ChEBI" id="CHEBI:33019"/>
        <dbReference type="ChEBI" id="CHEBI:35235"/>
        <dbReference type="ChEBI" id="CHEBI:78442"/>
        <dbReference type="ChEBI" id="CHEBI:78517"/>
        <dbReference type="ChEBI" id="CHEBI:456215"/>
        <dbReference type="EC" id="6.1.1.16"/>
    </reaction>
</comment>
<keyword evidence="7 9" id="KW-0648">Protein biosynthesis</keyword>
<dbReference type="AlphaFoldDB" id="A0A1G1YGR8"/>
<dbReference type="EC" id="6.1.1.16" evidence="9"/>
<protein>
    <recommendedName>
        <fullName evidence="9">Cysteine--tRNA ligase</fullName>
        <ecNumber evidence="9">6.1.1.16</ecNumber>
    </recommendedName>
    <alternativeName>
        <fullName evidence="9">Cysteinyl-tRNA synthetase</fullName>
        <shortName evidence="9">CysRS</shortName>
    </alternativeName>
</protein>
<dbReference type="GO" id="GO:0005524">
    <property type="term" value="F:ATP binding"/>
    <property type="evidence" value="ECO:0007669"/>
    <property type="project" value="UniProtKB-UniRule"/>
</dbReference>
<evidence type="ECO:0000313" key="11">
    <source>
        <dbReference type="EMBL" id="OGY51553.1"/>
    </source>
</evidence>